<sequence>MKKIFFLLLFCLPFSVISQILKKPVPDKLVVLTFDDAPASHYSVVAPLLQEHGFNGTFYVCEFPPNFSDSSKYMNWRQIQALDKMGFDVANHTRTHAHVNALDKEEIQAQLGYIEAKCDSLGIPKPSSFAYPAYDISESCFEVLDEKGYDFARAGGKRAYAPLKDHPYLIPSWAMEEDNKDEIMEALKKAKNGKIVVLTIHGVPDIEHPWVNTPPALFEEYLDYLSANDYKVISIKDLKEYIDPLAARHTITMDMSKSFKN</sequence>
<dbReference type="Pfam" id="PF01522">
    <property type="entry name" value="Polysacc_deac_1"/>
    <property type="match status" value="1"/>
</dbReference>
<evidence type="ECO:0000259" key="4">
    <source>
        <dbReference type="PROSITE" id="PS51677"/>
    </source>
</evidence>
<name>A0ABV5J8A1_9BACT</name>
<accession>A0ABV5J8A1</accession>
<feature type="chain" id="PRO_5047380369" evidence="3">
    <location>
        <begin position="19"/>
        <end position="261"/>
    </location>
</feature>
<dbReference type="SUPFAM" id="SSF88713">
    <property type="entry name" value="Glycoside hydrolase/deacetylase"/>
    <property type="match status" value="1"/>
</dbReference>
<dbReference type="PANTHER" id="PTHR34216">
    <property type="match status" value="1"/>
</dbReference>
<evidence type="ECO:0000256" key="2">
    <source>
        <dbReference type="ARBA" id="ARBA00022729"/>
    </source>
</evidence>
<feature type="signal peptide" evidence="3">
    <location>
        <begin position="1"/>
        <end position="18"/>
    </location>
</feature>
<dbReference type="InterPro" id="IPR002509">
    <property type="entry name" value="NODB_dom"/>
</dbReference>
<dbReference type="InterPro" id="IPR011330">
    <property type="entry name" value="Glyco_hydro/deAcase_b/a-brl"/>
</dbReference>
<comment type="caution">
    <text evidence="5">The sequence shown here is derived from an EMBL/GenBank/DDBJ whole genome shotgun (WGS) entry which is preliminary data.</text>
</comment>
<comment type="subcellular location">
    <subcellularLocation>
        <location evidence="1">Secreted</location>
    </subcellularLocation>
</comment>
<keyword evidence="6" id="KW-1185">Reference proteome</keyword>
<dbReference type="Gene3D" id="3.20.20.370">
    <property type="entry name" value="Glycoside hydrolase/deacetylase"/>
    <property type="match status" value="2"/>
</dbReference>
<dbReference type="PANTHER" id="PTHR34216:SF3">
    <property type="entry name" value="POLY-BETA-1,6-N-ACETYL-D-GLUCOSAMINE N-DEACETYLASE"/>
    <property type="match status" value="1"/>
</dbReference>
<dbReference type="InterPro" id="IPR051398">
    <property type="entry name" value="Polysacch_Deacetylase"/>
</dbReference>
<dbReference type="Proteomes" id="UP001589654">
    <property type="component" value="Unassembled WGS sequence"/>
</dbReference>
<evidence type="ECO:0000313" key="5">
    <source>
        <dbReference type="EMBL" id="MFB9213060.1"/>
    </source>
</evidence>
<evidence type="ECO:0000256" key="1">
    <source>
        <dbReference type="ARBA" id="ARBA00004613"/>
    </source>
</evidence>
<dbReference type="RefSeq" id="WP_290247923.1">
    <property type="nucleotide sequence ID" value="NZ_JAUFQT010000001.1"/>
</dbReference>
<dbReference type="GO" id="GO:0016787">
    <property type="term" value="F:hydrolase activity"/>
    <property type="evidence" value="ECO:0007669"/>
    <property type="project" value="UniProtKB-KW"/>
</dbReference>
<protein>
    <submittedName>
        <fullName evidence="5">Polysaccharide deacetylase family protein</fullName>
        <ecNumber evidence="5">3.-.-.-</ecNumber>
    </submittedName>
</protein>
<dbReference type="PROSITE" id="PS51677">
    <property type="entry name" value="NODB"/>
    <property type="match status" value="1"/>
</dbReference>
<dbReference type="EC" id="3.-.-.-" evidence="5"/>
<dbReference type="EMBL" id="JBHMEW010000066">
    <property type="protein sequence ID" value="MFB9213060.1"/>
    <property type="molecule type" value="Genomic_DNA"/>
</dbReference>
<evidence type="ECO:0000313" key="6">
    <source>
        <dbReference type="Proteomes" id="UP001589654"/>
    </source>
</evidence>
<gene>
    <name evidence="5" type="ORF">ACFFUR_14685</name>
</gene>
<organism evidence="5 6">
    <name type="scientific">Echinicola jeungdonensis</name>
    <dbReference type="NCBI Taxonomy" id="709343"/>
    <lineage>
        <taxon>Bacteria</taxon>
        <taxon>Pseudomonadati</taxon>
        <taxon>Bacteroidota</taxon>
        <taxon>Cytophagia</taxon>
        <taxon>Cytophagales</taxon>
        <taxon>Cyclobacteriaceae</taxon>
        <taxon>Echinicola</taxon>
    </lineage>
</organism>
<dbReference type="CDD" id="cd10918">
    <property type="entry name" value="CE4_NodB_like_5s_6s"/>
    <property type="match status" value="1"/>
</dbReference>
<evidence type="ECO:0000256" key="3">
    <source>
        <dbReference type="SAM" id="SignalP"/>
    </source>
</evidence>
<proteinExistence type="predicted"/>
<feature type="domain" description="NodB homology" evidence="4">
    <location>
        <begin position="28"/>
        <end position="233"/>
    </location>
</feature>
<keyword evidence="2 3" id="KW-0732">Signal</keyword>
<keyword evidence="5" id="KW-0378">Hydrolase</keyword>
<reference evidence="5 6" key="1">
    <citation type="submission" date="2024-09" db="EMBL/GenBank/DDBJ databases">
        <authorList>
            <person name="Sun Q."/>
            <person name="Mori K."/>
        </authorList>
    </citation>
    <scope>NUCLEOTIDE SEQUENCE [LARGE SCALE GENOMIC DNA]</scope>
    <source>
        <strain evidence="5 6">CECT 7682</strain>
    </source>
</reference>